<dbReference type="EMBL" id="KQ242932">
    <property type="protein sequence ID" value="KNC76874.1"/>
    <property type="molecule type" value="Genomic_DNA"/>
</dbReference>
<dbReference type="Proteomes" id="UP000054560">
    <property type="component" value="Unassembled WGS sequence"/>
</dbReference>
<protein>
    <recommendedName>
        <fullName evidence="1">Chromo domain-containing protein</fullName>
    </recommendedName>
</protein>
<evidence type="ECO:0000313" key="3">
    <source>
        <dbReference type="Proteomes" id="UP000054560"/>
    </source>
</evidence>
<evidence type="ECO:0000259" key="1">
    <source>
        <dbReference type="PROSITE" id="PS50013"/>
    </source>
</evidence>
<keyword evidence="3" id="KW-1185">Reference proteome</keyword>
<organism evidence="2 3">
    <name type="scientific">Sphaeroforma arctica JP610</name>
    <dbReference type="NCBI Taxonomy" id="667725"/>
    <lineage>
        <taxon>Eukaryota</taxon>
        <taxon>Ichthyosporea</taxon>
        <taxon>Ichthyophonida</taxon>
        <taxon>Sphaeroforma</taxon>
    </lineage>
</organism>
<dbReference type="InterPro" id="IPR016197">
    <property type="entry name" value="Chromo-like_dom_sf"/>
</dbReference>
<reference evidence="2 3" key="1">
    <citation type="submission" date="2011-02" db="EMBL/GenBank/DDBJ databases">
        <title>The Genome Sequence of Sphaeroforma arctica JP610.</title>
        <authorList>
            <consortium name="The Broad Institute Genome Sequencing Platform"/>
            <person name="Russ C."/>
            <person name="Cuomo C."/>
            <person name="Young S.K."/>
            <person name="Zeng Q."/>
            <person name="Gargeya S."/>
            <person name="Alvarado L."/>
            <person name="Berlin A."/>
            <person name="Chapman S.B."/>
            <person name="Chen Z."/>
            <person name="Freedman E."/>
            <person name="Gellesch M."/>
            <person name="Goldberg J."/>
            <person name="Griggs A."/>
            <person name="Gujja S."/>
            <person name="Heilman E."/>
            <person name="Heiman D."/>
            <person name="Howarth C."/>
            <person name="Mehta T."/>
            <person name="Neiman D."/>
            <person name="Pearson M."/>
            <person name="Roberts A."/>
            <person name="Saif S."/>
            <person name="Shea T."/>
            <person name="Shenoy N."/>
            <person name="Sisk P."/>
            <person name="Stolte C."/>
            <person name="Sykes S."/>
            <person name="White J."/>
            <person name="Yandava C."/>
            <person name="Burger G."/>
            <person name="Gray M.W."/>
            <person name="Holland P.W.H."/>
            <person name="King N."/>
            <person name="Lang F.B.F."/>
            <person name="Roger A.J."/>
            <person name="Ruiz-Trillo I."/>
            <person name="Haas B."/>
            <person name="Nusbaum C."/>
            <person name="Birren B."/>
        </authorList>
    </citation>
    <scope>NUCLEOTIDE SEQUENCE [LARGE SCALE GENOMIC DNA]</scope>
    <source>
        <strain evidence="2 3">JP610</strain>
    </source>
</reference>
<name>A0A0L0FJA7_9EUKA</name>
<dbReference type="CDD" id="cd00024">
    <property type="entry name" value="CD_CSD"/>
    <property type="match status" value="1"/>
</dbReference>
<feature type="domain" description="Chromo" evidence="1">
    <location>
        <begin position="191"/>
        <end position="248"/>
    </location>
</feature>
<dbReference type="AlphaFoldDB" id="A0A0L0FJA7"/>
<dbReference type="RefSeq" id="XP_014150776.1">
    <property type="nucleotide sequence ID" value="XM_014295301.1"/>
</dbReference>
<accession>A0A0L0FJA7</accession>
<sequence>VLGAVERKHRDINEGVRKICESLPTAWDVKLPSSRRHKTAPFSAYFGRRYVPFADFNDDLPDSQPVTNETWAHRMDRLHGTILPMIHKVTLKYTDSLAKQFDRLYAYDLISFQEGDVVMIKTKDRTTKAMRPMVGPYVVKQQQGQGYILANKEGTTPSTFKGKPVRVELLRLVHRATEPPLANEMWQEQGSAFRHIIRHRQNDHSGVTEYLVRWKEGNPTWETSEAFDDPNDIAAYHKADQTRKKRIELQNPARKAQASL</sequence>
<dbReference type="SUPFAM" id="SSF54160">
    <property type="entry name" value="Chromo domain-like"/>
    <property type="match status" value="1"/>
</dbReference>
<evidence type="ECO:0000313" key="2">
    <source>
        <dbReference type="EMBL" id="KNC76874.1"/>
    </source>
</evidence>
<dbReference type="GeneID" id="25911154"/>
<feature type="non-terminal residue" evidence="2">
    <location>
        <position position="1"/>
    </location>
</feature>
<dbReference type="Gene3D" id="2.40.50.40">
    <property type="match status" value="1"/>
</dbReference>
<dbReference type="PROSITE" id="PS50013">
    <property type="entry name" value="CHROMO_2"/>
    <property type="match status" value="1"/>
</dbReference>
<proteinExistence type="predicted"/>
<gene>
    <name evidence="2" type="ORF">SARC_10650</name>
</gene>
<dbReference type="InterPro" id="IPR000953">
    <property type="entry name" value="Chromo/chromo_shadow_dom"/>
</dbReference>